<gene>
    <name evidence="1" type="ORF">CC1G_14938</name>
</gene>
<accession>D6RP01</accession>
<dbReference type="AlphaFoldDB" id="D6RP01"/>
<evidence type="ECO:0000313" key="2">
    <source>
        <dbReference type="Proteomes" id="UP000001861"/>
    </source>
</evidence>
<evidence type="ECO:0000313" key="1">
    <source>
        <dbReference type="EMBL" id="EFI27113.1"/>
    </source>
</evidence>
<dbReference type="HOGENOM" id="CLU_2996431_0_0_1"/>
<keyword evidence="2" id="KW-1185">Reference proteome</keyword>
<dbReference type="InParanoid" id="D6RP01"/>
<dbReference type="Proteomes" id="UP000001861">
    <property type="component" value="Unassembled WGS sequence"/>
</dbReference>
<reference evidence="1 2" key="1">
    <citation type="journal article" date="2010" name="Proc. Natl. Acad. Sci. U.S.A.">
        <title>Insights into evolution of multicellular fungi from the assembled chromosomes of the mushroom Coprinopsis cinerea (Coprinus cinereus).</title>
        <authorList>
            <person name="Stajich J.E."/>
            <person name="Wilke S.K."/>
            <person name="Ahren D."/>
            <person name="Au C.H."/>
            <person name="Birren B.W."/>
            <person name="Borodovsky M."/>
            <person name="Burns C."/>
            <person name="Canback B."/>
            <person name="Casselton L.A."/>
            <person name="Cheng C.K."/>
            <person name="Deng J."/>
            <person name="Dietrich F.S."/>
            <person name="Fargo D.C."/>
            <person name="Farman M.L."/>
            <person name="Gathman A.C."/>
            <person name="Goldberg J."/>
            <person name="Guigo R."/>
            <person name="Hoegger P.J."/>
            <person name="Hooker J.B."/>
            <person name="Huggins A."/>
            <person name="James T.Y."/>
            <person name="Kamada T."/>
            <person name="Kilaru S."/>
            <person name="Kodira C."/>
            <person name="Kues U."/>
            <person name="Kupfer D."/>
            <person name="Kwan H.S."/>
            <person name="Lomsadze A."/>
            <person name="Li W."/>
            <person name="Lilly W.W."/>
            <person name="Ma L.J."/>
            <person name="Mackey A.J."/>
            <person name="Manning G."/>
            <person name="Martin F."/>
            <person name="Muraguchi H."/>
            <person name="Natvig D.O."/>
            <person name="Palmerini H."/>
            <person name="Ramesh M.A."/>
            <person name="Rehmeyer C.J."/>
            <person name="Roe B.A."/>
            <person name="Shenoy N."/>
            <person name="Stanke M."/>
            <person name="Ter-Hovhannisyan V."/>
            <person name="Tunlid A."/>
            <person name="Velagapudi R."/>
            <person name="Vision T.J."/>
            <person name="Zeng Q."/>
            <person name="Zolan M.E."/>
            <person name="Pukkila P.J."/>
        </authorList>
    </citation>
    <scope>NUCLEOTIDE SEQUENCE [LARGE SCALE GENOMIC DNA]</scope>
    <source>
        <strain evidence="2">Okayama-7 / 130 / ATCC MYA-4618 / FGSC 9003</strain>
    </source>
</reference>
<dbReference type="RefSeq" id="XP_002910607.1">
    <property type="nucleotide sequence ID" value="XM_002910561.1"/>
</dbReference>
<sequence length="57" mass="6814">MHIIGERSENTELLNERKYTYAEYKVPEVRSRSNTGRSTINWRRASHRVLFDIDLCT</sequence>
<proteinExistence type="predicted"/>
<protein>
    <submittedName>
        <fullName evidence="1">Uncharacterized protein</fullName>
    </submittedName>
</protein>
<organism evidence="1 2">
    <name type="scientific">Coprinopsis cinerea (strain Okayama-7 / 130 / ATCC MYA-4618 / FGSC 9003)</name>
    <name type="common">Inky cap fungus</name>
    <name type="synonym">Hormographiella aspergillata</name>
    <dbReference type="NCBI Taxonomy" id="240176"/>
    <lineage>
        <taxon>Eukaryota</taxon>
        <taxon>Fungi</taxon>
        <taxon>Dikarya</taxon>
        <taxon>Basidiomycota</taxon>
        <taxon>Agaricomycotina</taxon>
        <taxon>Agaricomycetes</taxon>
        <taxon>Agaricomycetidae</taxon>
        <taxon>Agaricales</taxon>
        <taxon>Agaricineae</taxon>
        <taxon>Psathyrellaceae</taxon>
        <taxon>Coprinopsis</taxon>
    </lineage>
</organism>
<comment type="caution">
    <text evidence="1">The sequence shown here is derived from an EMBL/GenBank/DDBJ whole genome shotgun (WGS) entry which is preliminary data.</text>
</comment>
<dbReference type="KEGG" id="cci:CC1G_14938"/>
<dbReference type="GeneID" id="9379356"/>
<dbReference type="VEuPathDB" id="FungiDB:CC1G_14938"/>
<dbReference type="EMBL" id="AACS02000008">
    <property type="protein sequence ID" value="EFI27113.1"/>
    <property type="molecule type" value="Genomic_DNA"/>
</dbReference>
<name>D6RP01_COPC7</name>